<name>A0ACB5TK25_CANBO</name>
<reference evidence="1" key="1">
    <citation type="submission" date="2023-04" db="EMBL/GenBank/DDBJ databases">
        <title>Candida boidinii NBRC 1967.</title>
        <authorList>
            <person name="Ichikawa N."/>
            <person name="Sato H."/>
            <person name="Tonouchi N."/>
        </authorList>
    </citation>
    <scope>NUCLEOTIDE SEQUENCE</scope>
    <source>
        <strain evidence="1">NBRC 1967</strain>
    </source>
</reference>
<organism evidence="1 2">
    <name type="scientific">Candida boidinii</name>
    <name type="common">Yeast</name>
    <dbReference type="NCBI Taxonomy" id="5477"/>
    <lineage>
        <taxon>Eukaryota</taxon>
        <taxon>Fungi</taxon>
        <taxon>Dikarya</taxon>
        <taxon>Ascomycota</taxon>
        <taxon>Saccharomycotina</taxon>
        <taxon>Pichiomycetes</taxon>
        <taxon>Pichiales</taxon>
        <taxon>Pichiaceae</taxon>
        <taxon>Ogataea</taxon>
        <taxon>Ogataea/Candida clade</taxon>
    </lineage>
</organism>
<evidence type="ECO:0000313" key="1">
    <source>
        <dbReference type="EMBL" id="GME89867.1"/>
    </source>
</evidence>
<gene>
    <name evidence="1" type="ORF">Cboi01_000159400</name>
</gene>
<dbReference type="EMBL" id="BSXV01000617">
    <property type="protein sequence ID" value="GME89867.1"/>
    <property type="molecule type" value="Genomic_DNA"/>
</dbReference>
<evidence type="ECO:0000313" key="2">
    <source>
        <dbReference type="Proteomes" id="UP001165101"/>
    </source>
</evidence>
<accession>A0ACB5TK25</accession>
<keyword evidence="2" id="KW-1185">Reference proteome</keyword>
<proteinExistence type="predicted"/>
<dbReference type="Proteomes" id="UP001165101">
    <property type="component" value="Unassembled WGS sequence"/>
</dbReference>
<sequence length="317" mass="33569">MKFNSIILSSILANTYLVAGSPLNDMLNKFAKRAAIAEVESNPDYSSIEVAGNYSSGILTEGSSILVPVSEAAETLVSSFSVCDASTCYSDYTTTFTRTSTLYITLPDDETSTGVVASSTTTGTATAATQSPAITSTDDSYVNGDSKKNQLVNSLADTTTGADGTVTVTVTPDFCVDLASSLGLSGYVEKNAQITEFSTLTQTITIPITATIPITNSEGSTITVVVTTSDVETFIYQTITQTITETSYIPTTSSTIPTLETSFVTTTSGSDPESSSHVPYYLQYDISSSVGFNSSNPSTETSDVQIQKRNTFWNLFF</sequence>
<comment type="caution">
    <text evidence="1">The sequence shown here is derived from an EMBL/GenBank/DDBJ whole genome shotgun (WGS) entry which is preliminary data.</text>
</comment>
<protein>
    <submittedName>
        <fullName evidence="1">Unnamed protein product</fullName>
    </submittedName>
</protein>